<protein>
    <recommendedName>
        <fullName evidence="3">FAR1 domain-containing protein</fullName>
    </recommendedName>
</protein>
<comment type="caution">
    <text evidence="1">The sequence shown here is derived from an EMBL/GenBank/DDBJ whole genome shotgun (WGS) entry which is preliminary data.</text>
</comment>
<organism evidence="1 2">
    <name type="scientific">Ilex paraguariensis</name>
    <name type="common">yerba mate</name>
    <dbReference type="NCBI Taxonomy" id="185542"/>
    <lineage>
        <taxon>Eukaryota</taxon>
        <taxon>Viridiplantae</taxon>
        <taxon>Streptophyta</taxon>
        <taxon>Embryophyta</taxon>
        <taxon>Tracheophyta</taxon>
        <taxon>Spermatophyta</taxon>
        <taxon>Magnoliopsida</taxon>
        <taxon>eudicotyledons</taxon>
        <taxon>Gunneridae</taxon>
        <taxon>Pentapetalae</taxon>
        <taxon>asterids</taxon>
        <taxon>campanulids</taxon>
        <taxon>Aquifoliales</taxon>
        <taxon>Aquifoliaceae</taxon>
        <taxon>Ilex</taxon>
    </lineage>
</organism>
<sequence>MEMDGNTCEKEVDNTINVEEKLEETKLRMMFNTVGKIMEYYIKYDNGLEFSIKTRTSSKGDDGELRYVTFACSRSKMSKSTSRNAFQMHLITKNDCKAKLREQLHVPKASGE</sequence>
<dbReference type="Proteomes" id="UP001642360">
    <property type="component" value="Unassembled WGS sequence"/>
</dbReference>
<proteinExistence type="predicted"/>
<evidence type="ECO:0008006" key="3">
    <source>
        <dbReference type="Google" id="ProtNLM"/>
    </source>
</evidence>
<keyword evidence="2" id="KW-1185">Reference proteome</keyword>
<dbReference type="AlphaFoldDB" id="A0ABC8UNX8"/>
<name>A0ABC8UNX8_9AQUA</name>
<evidence type="ECO:0000313" key="2">
    <source>
        <dbReference type="Proteomes" id="UP001642360"/>
    </source>
</evidence>
<accession>A0ABC8UNX8</accession>
<gene>
    <name evidence="1" type="ORF">ILEXP_LOCUS52884</name>
</gene>
<dbReference type="EMBL" id="CAUOFW020008396">
    <property type="protein sequence ID" value="CAK9182669.1"/>
    <property type="molecule type" value="Genomic_DNA"/>
</dbReference>
<reference evidence="1 2" key="1">
    <citation type="submission" date="2024-02" db="EMBL/GenBank/DDBJ databases">
        <authorList>
            <person name="Vignale AGUSTIN F."/>
            <person name="Sosa J E."/>
            <person name="Modenutti C."/>
        </authorList>
    </citation>
    <scope>NUCLEOTIDE SEQUENCE [LARGE SCALE GENOMIC DNA]</scope>
</reference>
<evidence type="ECO:0000313" key="1">
    <source>
        <dbReference type="EMBL" id="CAK9182669.1"/>
    </source>
</evidence>